<dbReference type="PROSITE" id="PS50932">
    <property type="entry name" value="HTH_LACI_2"/>
    <property type="match status" value="1"/>
</dbReference>
<dbReference type="PROSITE" id="PS00356">
    <property type="entry name" value="HTH_LACI_1"/>
    <property type="match status" value="1"/>
</dbReference>
<dbReference type="Pfam" id="PF00356">
    <property type="entry name" value="LacI"/>
    <property type="match status" value="1"/>
</dbReference>
<dbReference type="SMART" id="SM00354">
    <property type="entry name" value="HTH_LACI"/>
    <property type="match status" value="1"/>
</dbReference>
<evidence type="ECO:0000256" key="1">
    <source>
        <dbReference type="ARBA" id="ARBA00019435"/>
    </source>
</evidence>
<accession>A0A0B6ABN7</accession>
<dbReference type="Gene3D" id="3.40.50.2300">
    <property type="match status" value="2"/>
</dbReference>
<evidence type="ECO:0000256" key="3">
    <source>
        <dbReference type="ARBA" id="ARBA00023015"/>
    </source>
</evidence>
<evidence type="ECO:0000313" key="8">
    <source>
        <dbReference type="Proteomes" id="UP000031829"/>
    </source>
</evidence>
<gene>
    <name evidence="7" type="ORF">BG04_3214</name>
</gene>
<feature type="domain" description="HTH lacI-type" evidence="6">
    <location>
        <begin position="2"/>
        <end position="56"/>
    </location>
</feature>
<sequence>MVTIRDVAKEAGVSVATVSRVLNSTGYVKEDTRVRVMNTIQKLNYSPNEVARSLYTRESRLIGLLLPDITNPFFPQLARGIEDEVHSHGFRLILGNSDEQLEKELTYLQTFTQNHVVGMITATTSLAQKLYEGLTFPVVFLDRSSDQYPSVYADGFEGGKLAAEEIIKRGSKRITLIKGPVNVKPAQERFQGSLSVLSQSDADFYVLNTNSLAFDDAQKWAKEIFQKYPETDGIIASNDIVATAVLHEAFRLEKSVPDDLQVIGFDDIPQSRFSFPALSTIRQPAYEMGKQAAGLLMKCIKKEPLIQKQVQLPVTFIERNTTRKVEEHG</sequence>
<proteinExistence type="predicted"/>
<evidence type="ECO:0000259" key="6">
    <source>
        <dbReference type="PROSITE" id="PS50932"/>
    </source>
</evidence>
<dbReference type="CDD" id="cd01392">
    <property type="entry name" value="HTH_LacI"/>
    <property type="match status" value="1"/>
</dbReference>
<dbReference type="PRINTS" id="PR00036">
    <property type="entry name" value="HTHLACI"/>
</dbReference>
<dbReference type="RefSeq" id="WP_013081939.1">
    <property type="nucleotide sequence ID" value="NZ_BCVB01000007.1"/>
</dbReference>
<dbReference type="CDD" id="cd06291">
    <property type="entry name" value="PBP1_Qymf-like"/>
    <property type="match status" value="1"/>
</dbReference>
<evidence type="ECO:0000313" key="7">
    <source>
        <dbReference type="EMBL" id="AJI20921.1"/>
    </source>
</evidence>
<dbReference type="GO" id="GO:0003700">
    <property type="term" value="F:DNA-binding transcription factor activity"/>
    <property type="evidence" value="ECO:0007669"/>
    <property type="project" value="TreeGrafter"/>
</dbReference>
<dbReference type="SUPFAM" id="SSF47413">
    <property type="entry name" value="lambda repressor-like DNA-binding domains"/>
    <property type="match status" value="1"/>
</dbReference>
<dbReference type="PANTHER" id="PTHR30146">
    <property type="entry name" value="LACI-RELATED TRANSCRIPTIONAL REPRESSOR"/>
    <property type="match status" value="1"/>
</dbReference>
<dbReference type="GeneID" id="93641276"/>
<name>A0A0B6ABN7_PRIM2</name>
<dbReference type="InterPro" id="IPR000843">
    <property type="entry name" value="HTH_LacI"/>
</dbReference>
<dbReference type="Pfam" id="PF13377">
    <property type="entry name" value="Peripla_BP_3"/>
    <property type="match status" value="1"/>
</dbReference>
<evidence type="ECO:0000256" key="5">
    <source>
        <dbReference type="ARBA" id="ARBA00023163"/>
    </source>
</evidence>
<keyword evidence="4" id="KW-0238">DNA-binding</keyword>
<organism evidence="7 8">
    <name type="scientific">Priestia megaterium (strain ATCC 14581 / DSM 32 / CCUG 1817 / JCM 2506 / NBRC 15308 / NCIMB 9376 / NCTC 10342 / NRRL B-14308 / VKM B-512 / Ford 19)</name>
    <name type="common">Bacillus megaterium</name>
    <dbReference type="NCBI Taxonomy" id="1348623"/>
    <lineage>
        <taxon>Bacteria</taxon>
        <taxon>Bacillati</taxon>
        <taxon>Bacillota</taxon>
        <taxon>Bacilli</taxon>
        <taxon>Bacillales</taxon>
        <taxon>Bacillaceae</taxon>
        <taxon>Priestia</taxon>
    </lineage>
</organism>
<dbReference type="PATRIC" id="fig|592022.4.peg.842"/>
<dbReference type="HOGENOM" id="CLU_037628_6_1_9"/>
<dbReference type="InterPro" id="IPR010982">
    <property type="entry name" value="Lambda_DNA-bd_dom_sf"/>
</dbReference>
<dbReference type="SUPFAM" id="SSF53822">
    <property type="entry name" value="Periplasmic binding protein-like I"/>
    <property type="match status" value="1"/>
</dbReference>
<keyword evidence="5" id="KW-0804">Transcription</keyword>
<dbReference type="EMBL" id="CP009920">
    <property type="protein sequence ID" value="AJI20921.1"/>
    <property type="molecule type" value="Genomic_DNA"/>
</dbReference>
<dbReference type="PANTHER" id="PTHR30146:SF95">
    <property type="entry name" value="RIBOSE OPERON REPRESSOR"/>
    <property type="match status" value="1"/>
</dbReference>
<dbReference type="KEGG" id="bmeg:BG04_3214"/>
<dbReference type="Gene3D" id="1.10.260.40">
    <property type="entry name" value="lambda repressor-like DNA-binding domains"/>
    <property type="match status" value="1"/>
</dbReference>
<dbReference type="FunFam" id="1.10.260.40:FF:000002">
    <property type="entry name" value="HTH-type transcriptional repressor PurR"/>
    <property type="match status" value="1"/>
</dbReference>
<protein>
    <recommendedName>
        <fullName evidence="1">Catabolite control protein A</fullName>
    </recommendedName>
</protein>
<dbReference type="InterPro" id="IPR028082">
    <property type="entry name" value="Peripla_BP_I"/>
</dbReference>
<dbReference type="Proteomes" id="UP000031829">
    <property type="component" value="Chromosome"/>
</dbReference>
<dbReference type="AlphaFoldDB" id="A0A0B6ABN7"/>
<keyword evidence="2" id="KW-0678">Repressor</keyword>
<dbReference type="InterPro" id="IPR046335">
    <property type="entry name" value="LacI/GalR-like_sensor"/>
</dbReference>
<evidence type="ECO:0000256" key="2">
    <source>
        <dbReference type="ARBA" id="ARBA00022491"/>
    </source>
</evidence>
<evidence type="ECO:0000256" key="4">
    <source>
        <dbReference type="ARBA" id="ARBA00023125"/>
    </source>
</evidence>
<reference evidence="7 8" key="1">
    <citation type="journal article" date="2015" name="Genome Announc.">
        <title>Complete genome sequences for 35 biothreat assay-relevant bacillus species.</title>
        <authorList>
            <person name="Johnson S.L."/>
            <person name="Daligault H.E."/>
            <person name="Davenport K.W."/>
            <person name="Jaissle J."/>
            <person name="Frey K.G."/>
            <person name="Ladner J.T."/>
            <person name="Broomall S.M."/>
            <person name="Bishop-Lilly K.A."/>
            <person name="Bruce D.C."/>
            <person name="Gibbons H.S."/>
            <person name="Coyne S.R."/>
            <person name="Lo C.C."/>
            <person name="Meincke L."/>
            <person name="Munk A.C."/>
            <person name="Koroleva G.I."/>
            <person name="Rosenzweig C.N."/>
            <person name="Palacios G.F."/>
            <person name="Redden C.L."/>
            <person name="Minogue T.D."/>
            <person name="Chain P.S."/>
        </authorList>
    </citation>
    <scope>NUCLEOTIDE SEQUENCE [LARGE SCALE GENOMIC DNA]</scope>
    <source>
        <strain evidence="8">ATCC 14581 / DSM 32 / JCM 2506 / NBRC 15308 / NCIMB 9376 / NCTC 10342 / NRRL B-14308 / VKM B-512</strain>
    </source>
</reference>
<dbReference type="GO" id="GO:0000976">
    <property type="term" value="F:transcription cis-regulatory region binding"/>
    <property type="evidence" value="ECO:0007669"/>
    <property type="project" value="TreeGrafter"/>
</dbReference>
<keyword evidence="3" id="KW-0805">Transcription regulation</keyword>